<gene>
    <name evidence="12" type="ORF">F0L68_20050</name>
</gene>
<organism evidence="12 13">
    <name type="scientific">Solihabitans fulvus</name>
    <dbReference type="NCBI Taxonomy" id="1892852"/>
    <lineage>
        <taxon>Bacteria</taxon>
        <taxon>Bacillati</taxon>
        <taxon>Actinomycetota</taxon>
        <taxon>Actinomycetes</taxon>
        <taxon>Pseudonocardiales</taxon>
        <taxon>Pseudonocardiaceae</taxon>
        <taxon>Solihabitans</taxon>
    </lineage>
</organism>
<reference evidence="12 13" key="2">
    <citation type="submission" date="2019-09" db="EMBL/GenBank/DDBJ databases">
        <authorList>
            <person name="Jin C."/>
        </authorList>
    </citation>
    <scope>NUCLEOTIDE SEQUENCE [LARGE SCALE GENOMIC DNA]</scope>
    <source>
        <strain evidence="12 13">AN110305</strain>
    </source>
</reference>
<sequence length="379" mass="41197">MGGGATPPGIELSTRVPEWYGWSSSNLPVLVPAALTGLPVLLAARRPLVAWRLSLLLILVTPTLNAFFARQRIVEARLMEMPWTWTLTAVTALVLYRVSERYEPPVTTAVWLLTTVACWLYPHHQPESVLVAIGSGGIVLLGNAVRLRRLAESGQREQENRTAEEQSKSAVLEERARIARELHDVVAHHMSVLAVRADSAPYRLSAMPADVREEFVDLHRTAHEGLTEMRRLLGVLRTERDGSDTAPQPTLAQIDDLVTQYRKAGTSITMATTLGPEPLSAGVALSAYRIVQEALSNAARHAPGATVRVELEREPDLVRIQVRNTAATATATEPAEGRPRHGLVGMRERVSMLGGTLATGPTEHGGFVVTALFPLAGTP</sequence>
<dbReference type="GO" id="GO:0000155">
    <property type="term" value="F:phosphorelay sensor kinase activity"/>
    <property type="evidence" value="ECO:0007669"/>
    <property type="project" value="InterPro"/>
</dbReference>
<feature type="transmembrane region" description="Helical" evidence="9">
    <location>
        <begin position="49"/>
        <end position="69"/>
    </location>
</feature>
<keyword evidence="5" id="KW-0547">Nucleotide-binding</keyword>
<evidence type="ECO:0000313" key="12">
    <source>
        <dbReference type="EMBL" id="KAA2260431.1"/>
    </source>
</evidence>
<dbReference type="InterPro" id="IPR011712">
    <property type="entry name" value="Sig_transdc_His_kin_sub3_dim/P"/>
</dbReference>
<evidence type="ECO:0000256" key="7">
    <source>
        <dbReference type="ARBA" id="ARBA00022840"/>
    </source>
</evidence>
<dbReference type="SUPFAM" id="SSF55874">
    <property type="entry name" value="ATPase domain of HSP90 chaperone/DNA topoisomerase II/histidine kinase"/>
    <property type="match status" value="1"/>
</dbReference>
<keyword evidence="9" id="KW-1133">Transmembrane helix</keyword>
<dbReference type="Gene3D" id="3.30.565.10">
    <property type="entry name" value="Histidine kinase-like ATPase, C-terminal domain"/>
    <property type="match status" value="1"/>
</dbReference>
<evidence type="ECO:0000313" key="13">
    <source>
        <dbReference type="Proteomes" id="UP000323454"/>
    </source>
</evidence>
<dbReference type="InterPro" id="IPR036890">
    <property type="entry name" value="HATPase_C_sf"/>
</dbReference>
<feature type="domain" description="Histidine kinase/HSP90-like ATPase" evidence="10">
    <location>
        <begin position="284"/>
        <end position="376"/>
    </location>
</feature>
<dbReference type="GO" id="GO:0016020">
    <property type="term" value="C:membrane"/>
    <property type="evidence" value="ECO:0007669"/>
    <property type="project" value="InterPro"/>
</dbReference>
<protein>
    <recommendedName>
        <fullName evidence="2">histidine kinase</fullName>
        <ecNumber evidence="2">2.7.13.3</ecNumber>
    </recommendedName>
</protein>
<dbReference type="EC" id="2.7.13.3" evidence="2"/>
<feature type="domain" description="Signal transduction histidine kinase subgroup 3 dimerisation and phosphoacceptor" evidence="11">
    <location>
        <begin position="174"/>
        <end position="239"/>
    </location>
</feature>
<keyword evidence="6 12" id="KW-0418">Kinase</keyword>
<dbReference type="AlphaFoldDB" id="A0A5B2XBL9"/>
<dbReference type="OrthoDB" id="227596at2"/>
<keyword evidence="3" id="KW-0597">Phosphoprotein</keyword>
<evidence type="ECO:0000256" key="1">
    <source>
        <dbReference type="ARBA" id="ARBA00000085"/>
    </source>
</evidence>
<name>A0A5B2XBL9_9PSEU</name>
<dbReference type="RefSeq" id="WP_149851155.1">
    <property type="nucleotide sequence ID" value="NZ_VUOB01000036.1"/>
</dbReference>
<evidence type="ECO:0000256" key="2">
    <source>
        <dbReference type="ARBA" id="ARBA00012438"/>
    </source>
</evidence>
<dbReference type="InterPro" id="IPR003594">
    <property type="entry name" value="HATPase_dom"/>
</dbReference>
<dbReference type="InterPro" id="IPR050482">
    <property type="entry name" value="Sensor_HK_TwoCompSys"/>
</dbReference>
<keyword evidence="8" id="KW-0902">Two-component regulatory system</keyword>
<evidence type="ECO:0000256" key="9">
    <source>
        <dbReference type="SAM" id="Phobius"/>
    </source>
</evidence>
<accession>A0A5B2XBL9</accession>
<evidence type="ECO:0000259" key="11">
    <source>
        <dbReference type="Pfam" id="PF07730"/>
    </source>
</evidence>
<dbReference type="Gene3D" id="1.20.5.1930">
    <property type="match status" value="1"/>
</dbReference>
<comment type="catalytic activity">
    <reaction evidence="1">
        <text>ATP + protein L-histidine = ADP + protein N-phospho-L-histidine.</text>
        <dbReference type="EC" id="2.7.13.3"/>
    </reaction>
</comment>
<dbReference type="PANTHER" id="PTHR24421">
    <property type="entry name" value="NITRATE/NITRITE SENSOR PROTEIN NARX-RELATED"/>
    <property type="match status" value="1"/>
</dbReference>
<evidence type="ECO:0000256" key="6">
    <source>
        <dbReference type="ARBA" id="ARBA00022777"/>
    </source>
</evidence>
<evidence type="ECO:0000256" key="8">
    <source>
        <dbReference type="ARBA" id="ARBA00023012"/>
    </source>
</evidence>
<dbReference type="CDD" id="cd16917">
    <property type="entry name" value="HATPase_UhpB-NarQ-NarX-like"/>
    <property type="match status" value="1"/>
</dbReference>
<dbReference type="Pfam" id="PF02518">
    <property type="entry name" value="HATPase_c"/>
    <property type="match status" value="1"/>
</dbReference>
<dbReference type="PANTHER" id="PTHR24421:SF10">
    <property type="entry name" value="NITRATE_NITRITE SENSOR PROTEIN NARQ"/>
    <property type="match status" value="1"/>
</dbReference>
<reference evidence="12 13" key="1">
    <citation type="submission" date="2019-09" db="EMBL/GenBank/DDBJ databases">
        <title>Goodfellowia gen. nov., a new genus of the Pseudonocardineae related to Actinoalloteichus, containing Goodfellowia coeruleoviolacea gen. nov., comb. nov. gen. nov., comb. nov.</title>
        <authorList>
            <person name="Labeda D."/>
        </authorList>
    </citation>
    <scope>NUCLEOTIDE SEQUENCE [LARGE SCALE GENOMIC DNA]</scope>
    <source>
        <strain evidence="12 13">AN110305</strain>
    </source>
</reference>
<dbReference type="Pfam" id="PF07730">
    <property type="entry name" value="HisKA_3"/>
    <property type="match status" value="1"/>
</dbReference>
<dbReference type="GO" id="GO:0005524">
    <property type="term" value="F:ATP binding"/>
    <property type="evidence" value="ECO:0007669"/>
    <property type="project" value="UniProtKB-KW"/>
</dbReference>
<keyword evidence="4" id="KW-0808">Transferase</keyword>
<evidence type="ECO:0000259" key="10">
    <source>
        <dbReference type="Pfam" id="PF02518"/>
    </source>
</evidence>
<dbReference type="Proteomes" id="UP000323454">
    <property type="component" value="Unassembled WGS sequence"/>
</dbReference>
<keyword evidence="7" id="KW-0067">ATP-binding</keyword>
<dbReference type="GO" id="GO:0046983">
    <property type="term" value="F:protein dimerization activity"/>
    <property type="evidence" value="ECO:0007669"/>
    <property type="project" value="InterPro"/>
</dbReference>
<proteinExistence type="predicted"/>
<keyword evidence="9" id="KW-0472">Membrane</keyword>
<evidence type="ECO:0000256" key="4">
    <source>
        <dbReference type="ARBA" id="ARBA00022679"/>
    </source>
</evidence>
<evidence type="ECO:0000256" key="5">
    <source>
        <dbReference type="ARBA" id="ARBA00022741"/>
    </source>
</evidence>
<keyword evidence="13" id="KW-1185">Reference proteome</keyword>
<dbReference type="EMBL" id="VUOB01000036">
    <property type="protein sequence ID" value="KAA2260431.1"/>
    <property type="molecule type" value="Genomic_DNA"/>
</dbReference>
<comment type="caution">
    <text evidence="12">The sequence shown here is derived from an EMBL/GenBank/DDBJ whole genome shotgun (WGS) entry which is preliminary data.</text>
</comment>
<evidence type="ECO:0000256" key="3">
    <source>
        <dbReference type="ARBA" id="ARBA00022553"/>
    </source>
</evidence>
<keyword evidence="9" id="KW-0812">Transmembrane</keyword>
<feature type="transmembrane region" description="Helical" evidence="9">
    <location>
        <begin position="20"/>
        <end position="42"/>
    </location>
</feature>